<feature type="signal peptide" evidence="2">
    <location>
        <begin position="1"/>
        <end position="18"/>
    </location>
</feature>
<name>A0ABT8T680_9BACT</name>
<comment type="caution">
    <text evidence="3">The sequence shown here is derived from an EMBL/GenBank/DDBJ whole genome shotgun (WGS) entry which is preliminary data.</text>
</comment>
<dbReference type="InterPro" id="IPR019734">
    <property type="entry name" value="TPR_rpt"/>
</dbReference>
<evidence type="ECO:0000313" key="4">
    <source>
        <dbReference type="Proteomes" id="UP001171111"/>
    </source>
</evidence>
<dbReference type="EMBL" id="JAULJQ010000003">
    <property type="protein sequence ID" value="MDO2409189.1"/>
    <property type="molecule type" value="Genomic_DNA"/>
</dbReference>
<gene>
    <name evidence="3" type="ORF">Q2362_03620</name>
</gene>
<dbReference type="RefSeq" id="WP_302244031.1">
    <property type="nucleotide sequence ID" value="NZ_JAULJQ010000003.1"/>
</dbReference>
<dbReference type="PROSITE" id="PS51257">
    <property type="entry name" value="PROKAR_LIPOPROTEIN"/>
    <property type="match status" value="1"/>
</dbReference>
<dbReference type="Gene3D" id="1.25.40.10">
    <property type="entry name" value="Tetratricopeptide repeat domain"/>
    <property type="match status" value="1"/>
</dbReference>
<protein>
    <recommendedName>
        <fullName evidence="5">ATP-dependent nuclease subunit B</fullName>
    </recommendedName>
</protein>
<feature type="chain" id="PRO_5045644874" description="ATP-dependent nuclease subunit B" evidence="2">
    <location>
        <begin position="19"/>
        <end position="426"/>
    </location>
</feature>
<evidence type="ECO:0000313" key="3">
    <source>
        <dbReference type="EMBL" id="MDO2409189.1"/>
    </source>
</evidence>
<proteinExistence type="predicted"/>
<keyword evidence="4" id="KW-1185">Reference proteome</keyword>
<keyword evidence="2" id="KW-0732">Signal</keyword>
<evidence type="ECO:0008006" key="5">
    <source>
        <dbReference type="Google" id="ProtNLM"/>
    </source>
</evidence>
<organism evidence="3 4">
    <name type="scientific">Campylobacter magnus</name>
    <dbReference type="NCBI Taxonomy" id="3026462"/>
    <lineage>
        <taxon>Bacteria</taxon>
        <taxon>Pseudomonadati</taxon>
        <taxon>Campylobacterota</taxon>
        <taxon>Epsilonproteobacteria</taxon>
        <taxon>Campylobacterales</taxon>
        <taxon>Campylobacteraceae</taxon>
        <taxon>Campylobacter</taxon>
    </lineage>
</organism>
<dbReference type="SUPFAM" id="SSF48452">
    <property type="entry name" value="TPR-like"/>
    <property type="match status" value="2"/>
</dbReference>
<dbReference type="InterPro" id="IPR011990">
    <property type="entry name" value="TPR-like_helical_dom_sf"/>
</dbReference>
<dbReference type="Proteomes" id="UP001171111">
    <property type="component" value="Unassembled WGS sequence"/>
</dbReference>
<accession>A0ABT8T680</accession>
<reference evidence="3 4" key="1">
    <citation type="submission" date="2023-06" db="EMBL/GenBank/DDBJ databases">
        <title>Campylobacter magnum sp. nov., isolated from cecal contents of domestic pigs (Sus scrofa domesticus).</title>
        <authorList>
            <person name="Papic B."/>
            <person name="Gruntar I."/>
        </authorList>
    </citation>
    <scope>NUCLEOTIDE SEQUENCE [LARGE SCALE GENOMIC DNA]</scope>
    <source>
        <strain evidence="4">34484-21</strain>
    </source>
</reference>
<dbReference type="PROSITE" id="PS50005">
    <property type="entry name" value="TPR"/>
    <property type="match status" value="1"/>
</dbReference>
<evidence type="ECO:0000256" key="2">
    <source>
        <dbReference type="SAM" id="SignalP"/>
    </source>
</evidence>
<sequence>MKATWLLLVVMLFFGACAKTTATMPNNLAQVNVENSDDLAYLEAFDALNRGDEEVAFEKFFALYKKTGSLICAKEALKLAFVLRNDKLDLLVQVARKQMSKDSDVLRILAGYELQNLKIANAKKIIKKLVAMEPNSAVNYSILGTIYVLEDSKDLALFAFKKAYSLEPSEINLLKLVDMLANVLNRQKEAISFASDWVSKYGCTKQTCLVLLGLYAANEDSTNMAAVYSMLYDSFGGENFLRDGLSVLLFKRDFAGARALLEKYRFDDGVLMELYSQLGLFENAYKLASELYENSKEPSYLARMAIYKYENAGSKPSKELLAQVVELFERSVYESKDAIFYNYYGYLLINHDIDAKKGLELALKAHELDPAALFIIDSVAWGYYKLGECKSAKEWLERVLTDKEFASSDEVKEHLDAINKCVMEQK</sequence>
<feature type="repeat" description="TPR" evidence="1">
    <location>
        <begin position="137"/>
        <end position="170"/>
    </location>
</feature>
<evidence type="ECO:0000256" key="1">
    <source>
        <dbReference type="PROSITE-ProRule" id="PRU00339"/>
    </source>
</evidence>
<keyword evidence="1" id="KW-0802">TPR repeat</keyword>